<gene>
    <name evidence="1" type="ORF">CH365_19640</name>
</gene>
<dbReference type="Gene3D" id="3.60.10.10">
    <property type="entry name" value="Endonuclease/exonuclease/phosphatase"/>
    <property type="match status" value="1"/>
</dbReference>
<reference evidence="1 2" key="1">
    <citation type="submission" date="2017-07" db="EMBL/GenBank/DDBJ databases">
        <title>Leptospira spp. isolated from tropical soils.</title>
        <authorList>
            <person name="Thibeaux R."/>
            <person name="Iraola G."/>
            <person name="Ferres I."/>
            <person name="Bierque E."/>
            <person name="Girault D."/>
            <person name="Soupe-Gilbert M.-E."/>
            <person name="Picardeau M."/>
            <person name="Goarant C."/>
        </authorList>
    </citation>
    <scope>NUCLEOTIDE SEQUENCE [LARGE SCALE GENOMIC DNA]</scope>
    <source>
        <strain evidence="1 2">ES4-C-A1</strain>
    </source>
</reference>
<protein>
    <recommendedName>
        <fullName evidence="3">Endonuclease/exonuclease/phosphatase domain-containing protein</fullName>
    </recommendedName>
</protein>
<evidence type="ECO:0000313" key="1">
    <source>
        <dbReference type="EMBL" id="PJZ75295.1"/>
    </source>
</evidence>
<name>A0A2M9ZTE8_9LEPT</name>
<dbReference type="Proteomes" id="UP000231843">
    <property type="component" value="Unassembled WGS sequence"/>
</dbReference>
<keyword evidence="2" id="KW-1185">Reference proteome</keyword>
<dbReference type="InterPro" id="IPR036691">
    <property type="entry name" value="Endo/exonu/phosph_ase_sf"/>
</dbReference>
<evidence type="ECO:0008006" key="3">
    <source>
        <dbReference type="Google" id="ProtNLM"/>
    </source>
</evidence>
<evidence type="ECO:0000313" key="2">
    <source>
        <dbReference type="Proteomes" id="UP000231843"/>
    </source>
</evidence>
<dbReference type="AlphaFoldDB" id="A0A2M9ZTE8"/>
<proteinExistence type="predicted"/>
<accession>A0A2M9ZTE8</accession>
<dbReference type="SUPFAM" id="SSF56219">
    <property type="entry name" value="DNase I-like"/>
    <property type="match status" value="1"/>
</dbReference>
<organism evidence="1 2">
    <name type="scientific">Leptospira neocaledonica</name>
    <dbReference type="NCBI Taxonomy" id="2023192"/>
    <lineage>
        <taxon>Bacteria</taxon>
        <taxon>Pseudomonadati</taxon>
        <taxon>Spirochaetota</taxon>
        <taxon>Spirochaetia</taxon>
        <taxon>Leptospirales</taxon>
        <taxon>Leptospiraceae</taxon>
        <taxon>Leptospira</taxon>
    </lineage>
</organism>
<sequence length="244" mass="28833">MINNSDFNSKTKIVAISEFWEQEQYIINSSKYALFKYDLASKRTGLYSSDYIGMKFLKSETYYSKYNFIYNAEAVILYIVHLRSPRNSEDDSYSLNQNIIKQIADEINANYHKYSIIMGDFNLPHYDKLFTDHFHLNTTDYFYDKARSTKTYEKNSRLKFYSPINSFNGDLSKGPPGTFYYGKRSRAQNWYILDNILISYPLSKFIDKDSCEIMTKFSDENLVTKLQLPNRLYSDHLPVKIKLK</sequence>
<comment type="caution">
    <text evidence="1">The sequence shown here is derived from an EMBL/GenBank/DDBJ whole genome shotgun (WGS) entry which is preliminary data.</text>
</comment>
<dbReference type="EMBL" id="NPEA01000017">
    <property type="protein sequence ID" value="PJZ75295.1"/>
    <property type="molecule type" value="Genomic_DNA"/>
</dbReference>